<dbReference type="Proteomes" id="UP000075420">
    <property type="component" value="Unassembled WGS sequence"/>
</dbReference>
<reference evidence="2 3" key="1">
    <citation type="submission" date="2014-02" db="EMBL/GenBank/DDBJ databases">
        <title>The small core and large imbalanced accessory genome model reveals a collaborative survival strategy of Sorangium cellulosum strains in nature.</title>
        <authorList>
            <person name="Han K."/>
            <person name="Peng R."/>
            <person name="Blom J."/>
            <person name="Li Y.-Z."/>
        </authorList>
    </citation>
    <scope>NUCLEOTIDE SEQUENCE [LARGE SCALE GENOMIC DNA]</scope>
    <source>
        <strain evidence="2 3">So0157-25</strain>
    </source>
</reference>
<dbReference type="AlphaFoldDB" id="A0A150PR40"/>
<feature type="domain" description="HTH LytTR-type" evidence="1">
    <location>
        <begin position="1"/>
        <end position="62"/>
    </location>
</feature>
<organism evidence="2 3">
    <name type="scientific">Sorangium cellulosum</name>
    <name type="common">Polyangium cellulosum</name>
    <dbReference type="NCBI Taxonomy" id="56"/>
    <lineage>
        <taxon>Bacteria</taxon>
        <taxon>Pseudomonadati</taxon>
        <taxon>Myxococcota</taxon>
        <taxon>Polyangia</taxon>
        <taxon>Polyangiales</taxon>
        <taxon>Polyangiaceae</taxon>
        <taxon>Sorangium</taxon>
    </lineage>
</organism>
<dbReference type="PROSITE" id="PS50930">
    <property type="entry name" value="HTH_LYTTR"/>
    <property type="match status" value="1"/>
</dbReference>
<evidence type="ECO:0000259" key="1">
    <source>
        <dbReference type="PROSITE" id="PS50930"/>
    </source>
</evidence>
<dbReference type="Pfam" id="PF04397">
    <property type="entry name" value="LytTR"/>
    <property type="match status" value="1"/>
</dbReference>
<proteinExistence type="predicted"/>
<dbReference type="EMBL" id="JELY01000783">
    <property type="protein sequence ID" value="KYF58140.1"/>
    <property type="molecule type" value="Genomic_DNA"/>
</dbReference>
<accession>A0A150PR40</accession>
<gene>
    <name evidence="2" type="ORF">BE08_28300</name>
</gene>
<evidence type="ECO:0000313" key="2">
    <source>
        <dbReference type="EMBL" id="KYF58140.1"/>
    </source>
</evidence>
<sequence length="62" mass="6967">MNSAEGELDPARFVRIHRSAIANRDRIEELRTQGRRETVAVLAGAAEIDVARSHREKLSALR</sequence>
<dbReference type="GO" id="GO:0003677">
    <property type="term" value="F:DNA binding"/>
    <property type="evidence" value="ECO:0007669"/>
    <property type="project" value="InterPro"/>
</dbReference>
<dbReference type="InterPro" id="IPR007492">
    <property type="entry name" value="LytTR_DNA-bd_dom"/>
</dbReference>
<protein>
    <recommendedName>
        <fullName evidence="1">HTH LytTR-type domain-containing protein</fullName>
    </recommendedName>
</protein>
<evidence type="ECO:0000313" key="3">
    <source>
        <dbReference type="Proteomes" id="UP000075420"/>
    </source>
</evidence>
<comment type="caution">
    <text evidence="2">The sequence shown here is derived from an EMBL/GenBank/DDBJ whole genome shotgun (WGS) entry which is preliminary data.</text>
</comment>
<name>A0A150PR40_SORCE</name>
<dbReference type="Gene3D" id="2.40.50.1020">
    <property type="entry name" value="LytTr DNA-binding domain"/>
    <property type="match status" value="1"/>
</dbReference>